<comment type="caution">
    <text evidence="3">The sequence shown here is derived from an EMBL/GenBank/DDBJ whole genome shotgun (WGS) entry which is preliminary data.</text>
</comment>
<dbReference type="AlphaFoldDB" id="A0AAE0BPE1"/>
<dbReference type="GO" id="GO:0005975">
    <property type="term" value="P:carbohydrate metabolic process"/>
    <property type="evidence" value="ECO:0007669"/>
    <property type="project" value="InterPro"/>
</dbReference>
<keyword evidence="4" id="KW-1185">Reference proteome</keyword>
<name>A0AAE0BPE1_9CHLO</name>
<dbReference type="EMBL" id="LGRX02033856">
    <property type="protein sequence ID" value="KAK3239640.1"/>
    <property type="molecule type" value="Genomic_DNA"/>
</dbReference>
<evidence type="ECO:0000313" key="4">
    <source>
        <dbReference type="Proteomes" id="UP001190700"/>
    </source>
</evidence>
<dbReference type="InterPro" id="IPR012878">
    <property type="entry name" value="Beta-AFase-like_GH127_cat"/>
</dbReference>
<dbReference type="Proteomes" id="UP001190700">
    <property type="component" value="Unassembled WGS sequence"/>
</dbReference>
<gene>
    <name evidence="3" type="ORF">CYMTET_50452</name>
</gene>
<dbReference type="Pfam" id="PF07944">
    <property type="entry name" value="Beta-AFase-like_GH127_cat"/>
    <property type="match status" value="1"/>
</dbReference>
<proteinExistence type="predicted"/>
<accession>A0AAE0BPE1</accession>
<dbReference type="InterPro" id="IPR049046">
    <property type="entry name" value="Beta-AFase-like_GH127_middle"/>
</dbReference>
<feature type="domain" description="Non-reducing end beta-L-arabinofuranosidase-like GH127 catalytic" evidence="1">
    <location>
        <begin position="12"/>
        <end position="345"/>
    </location>
</feature>
<organism evidence="3 4">
    <name type="scientific">Cymbomonas tetramitiformis</name>
    <dbReference type="NCBI Taxonomy" id="36881"/>
    <lineage>
        <taxon>Eukaryota</taxon>
        <taxon>Viridiplantae</taxon>
        <taxon>Chlorophyta</taxon>
        <taxon>Pyramimonadophyceae</taxon>
        <taxon>Pyramimonadales</taxon>
        <taxon>Pyramimonadaceae</taxon>
        <taxon>Cymbomonas</taxon>
    </lineage>
</organism>
<evidence type="ECO:0000259" key="2">
    <source>
        <dbReference type="Pfam" id="PF20736"/>
    </source>
</evidence>
<dbReference type="PANTHER" id="PTHR31151:SF0">
    <property type="entry name" value="PROLINE-TRNA LIGASE (DUF1680)"/>
    <property type="match status" value="1"/>
</dbReference>
<dbReference type="InterPro" id="IPR008928">
    <property type="entry name" value="6-hairpin_glycosidase_sf"/>
</dbReference>
<dbReference type="PANTHER" id="PTHR31151">
    <property type="entry name" value="PROLINE-TRNA LIGASE (DUF1680)"/>
    <property type="match status" value="1"/>
</dbReference>
<dbReference type="Pfam" id="PF20736">
    <property type="entry name" value="Glyco_hydro127M"/>
    <property type="match status" value="1"/>
</dbReference>
<reference evidence="3 4" key="1">
    <citation type="journal article" date="2015" name="Genome Biol. Evol.">
        <title>Comparative Genomics of a Bacterivorous Green Alga Reveals Evolutionary Causalities and Consequences of Phago-Mixotrophic Mode of Nutrition.</title>
        <authorList>
            <person name="Burns J.A."/>
            <person name="Paasch A."/>
            <person name="Narechania A."/>
            <person name="Kim E."/>
        </authorList>
    </citation>
    <scope>NUCLEOTIDE SEQUENCE [LARGE SCALE GENOMIC DNA]</scope>
    <source>
        <strain evidence="3 4">PLY_AMNH</strain>
    </source>
</reference>
<feature type="domain" description="Non-reducing end beta-L-arabinofuranosidase-like GH127 middle" evidence="2">
    <location>
        <begin position="358"/>
        <end position="468"/>
    </location>
</feature>
<sequence>MRMPHSMLEARHEGHWLSATAFLYNNTGDSAVRAKAAKLVATLHQCMVEWAKKYGQGMNGYLFPYDPLVFKILERESPNTPHRLYSVPFYTLHKLMAGLLDQYTHAGNAQAFEMVQAMGEWVARNVARTLQRGGQSLWQSVLGTEWGGMNEVMFNLYNVTGNPAFLKAGYAFNHWSWSAPLASAVDDLAGNHANTHIPEVIGNARGYELTGNLTDRDITMYFFDAVTTNHSFATGGSNDGEHWGPALRLGDELNANTEESCTQYNMLKVARHLFQWSAEAAYADFYERAILNGILGNQNLLDPDTPSFIYMLPLGGGGIKKPWGKSNQGFPCCWGSLSEQFSKMSDSIYFRAPDDTAIFVNQFVSSTVSWTVPCANTSARAGPCEIQLTQVTDFPVSNDSTTELEIEVTGQPQAVAVRVRVPAWAGSRGSDVRLNGVAVELEAAGSGGYLEVERVWASGDRLRVHFPMHLWASPIQDDRAEFNGTMAWMYGPLVLAGLSTSEYFVPASDPFNPSDFISRDSDSALVFSAKGKLDHQATSALKFIPLYQVMEEAYTVYYHTRGSSVVPYNPKGAVIPTKSPSDFEFLNGASEAPFRRDASSSGVTLRTGDPGQQTQINSVHAIIGGKDRSISNIHLQFRYVAGYTPPAGREARAANLSVVLLNASSQEMVATIYTSPPLGNYSYDDFTGYSPFIQVAADGLRVANDSPLMLAFIISNNQRNLQIPVEDLTNGFAANVTWHNGAKEHGMNASHGRGTYWKE</sequence>
<evidence type="ECO:0000313" key="3">
    <source>
        <dbReference type="EMBL" id="KAK3239640.1"/>
    </source>
</evidence>
<dbReference type="SUPFAM" id="SSF48208">
    <property type="entry name" value="Six-hairpin glycosidases"/>
    <property type="match status" value="1"/>
</dbReference>
<evidence type="ECO:0000259" key="1">
    <source>
        <dbReference type="Pfam" id="PF07944"/>
    </source>
</evidence>
<protein>
    <submittedName>
        <fullName evidence="3">Uncharacterized protein</fullName>
    </submittedName>
</protein>